<sequence>MSASSLSFTALAALALAATAAEARASAAEGAANADGVALDWVAPGECADRGRVLAEIEQRLGRPAGASGEPPLKARAVVSRNVRGSWDLRLTMTLGETARSRELHGETCAELADAAALIIALAIDPDAASRGAAQADPDAGAAPDAAAGAEQGAGAEPEADAAPDARTAAEAPPAASPPPDASAPAAPERRAARPSRPLELRATLRASGVIDSASLPAVAPGASLAAGVLLEAFRAELSGTTFGAQRAVVAGTTMGGTVHLTTGGLRLCYAGRYRAFELGPCAGIEVGVMSAASFGAASPGSNRALWVAPYAGALASFALSDRIRVPLVLDVHVPVRRDQFVLVGIGAVHRSAAATLRASLGVEVRFP</sequence>
<name>A9FAK4_SORC5</name>
<dbReference type="BioCyc" id="SCEL448385:SCE_RS53325-MONOMER"/>
<evidence type="ECO:0000313" key="3">
    <source>
        <dbReference type="EMBL" id="CAN97913.1"/>
    </source>
</evidence>
<dbReference type="STRING" id="448385.sce7744"/>
<dbReference type="KEGG" id="scl:sce7744"/>
<dbReference type="HOGENOM" id="CLU_818612_0_0_7"/>
<keyword evidence="2" id="KW-0732">Signal</keyword>
<feature type="compositionally biased region" description="Low complexity" evidence="1">
    <location>
        <begin position="131"/>
        <end position="174"/>
    </location>
</feature>
<protein>
    <submittedName>
        <fullName evidence="3">Secreted protein</fullName>
    </submittedName>
</protein>
<dbReference type="eggNOG" id="COG3266">
    <property type="taxonomic scope" value="Bacteria"/>
</dbReference>
<feature type="chain" id="PRO_5002735560" evidence="2">
    <location>
        <begin position="21"/>
        <end position="368"/>
    </location>
</feature>
<evidence type="ECO:0000313" key="4">
    <source>
        <dbReference type="Proteomes" id="UP000002139"/>
    </source>
</evidence>
<dbReference type="RefSeq" id="WP_012240352.1">
    <property type="nucleotide sequence ID" value="NC_010162.1"/>
</dbReference>
<reference evidence="3 4" key="1">
    <citation type="journal article" date="2007" name="Nat. Biotechnol.">
        <title>Complete genome sequence of the myxobacterium Sorangium cellulosum.</title>
        <authorList>
            <person name="Schneiker S."/>
            <person name="Perlova O."/>
            <person name="Kaiser O."/>
            <person name="Gerth K."/>
            <person name="Alici A."/>
            <person name="Altmeyer M.O."/>
            <person name="Bartels D."/>
            <person name="Bekel T."/>
            <person name="Beyer S."/>
            <person name="Bode E."/>
            <person name="Bode H.B."/>
            <person name="Bolten C.J."/>
            <person name="Choudhuri J.V."/>
            <person name="Doss S."/>
            <person name="Elnakady Y.A."/>
            <person name="Frank B."/>
            <person name="Gaigalat L."/>
            <person name="Goesmann A."/>
            <person name="Groeger C."/>
            <person name="Gross F."/>
            <person name="Jelsbak L."/>
            <person name="Jelsbak L."/>
            <person name="Kalinowski J."/>
            <person name="Kegler C."/>
            <person name="Knauber T."/>
            <person name="Konietzny S."/>
            <person name="Kopp M."/>
            <person name="Krause L."/>
            <person name="Krug D."/>
            <person name="Linke B."/>
            <person name="Mahmud T."/>
            <person name="Martinez-Arias R."/>
            <person name="McHardy A.C."/>
            <person name="Merai M."/>
            <person name="Meyer F."/>
            <person name="Mormann S."/>
            <person name="Munoz-Dorado J."/>
            <person name="Perez J."/>
            <person name="Pradella S."/>
            <person name="Rachid S."/>
            <person name="Raddatz G."/>
            <person name="Rosenau F."/>
            <person name="Rueckert C."/>
            <person name="Sasse F."/>
            <person name="Scharfe M."/>
            <person name="Schuster S.C."/>
            <person name="Suen G."/>
            <person name="Treuner-Lange A."/>
            <person name="Velicer G.J."/>
            <person name="Vorholter F.-J."/>
            <person name="Weissman K.J."/>
            <person name="Welch R.D."/>
            <person name="Wenzel S.C."/>
            <person name="Whitworth D.E."/>
            <person name="Wilhelm S."/>
            <person name="Wittmann C."/>
            <person name="Bloecker H."/>
            <person name="Puehler A."/>
            <person name="Mueller R."/>
        </authorList>
    </citation>
    <scope>NUCLEOTIDE SEQUENCE [LARGE SCALE GENOMIC DNA]</scope>
    <source>
        <strain evidence="4">So ce56</strain>
    </source>
</reference>
<feature type="region of interest" description="Disordered" evidence="1">
    <location>
        <begin position="131"/>
        <end position="199"/>
    </location>
</feature>
<dbReference type="Proteomes" id="UP000002139">
    <property type="component" value="Chromosome"/>
</dbReference>
<dbReference type="AlphaFoldDB" id="A9FAK4"/>
<feature type="signal peptide" evidence="2">
    <location>
        <begin position="1"/>
        <end position="20"/>
    </location>
</feature>
<evidence type="ECO:0000256" key="1">
    <source>
        <dbReference type="SAM" id="MobiDB-lite"/>
    </source>
</evidence>
<keyword evidence="4" id="KW-1185">Reference proteome</keyword>
<organism evidence="3 4">
    <name type="scientific">Sorangium cellulosum (strain So ce56)</name>
    <name type="common">Polyangium cellulosum (strain So ce56)</name>
    <dbReference type="NCBI Taxonomy" id="448385"/>
    <lineage>
        <taxon>Bacteria</taxon>
        <taxon>Pseudomonadati</taxon>
        <taxon>Myxococcota</taxon>
        <taxon>Polyangia</taxon>
        <taxon>Polyangiales</taxon>
        <taxon>Polyangiaceae</taxon>
        <taxon>Sorangium</taxon>
    </lineage>
</organism>
<feature type="compositionally biased region" description="Basic and acidic residues" evidence="1">
    <location>
        <begin position="188"/>
        <end position="199"/>
    </location>
</feature>
<gene>
    <name evidence="3" type="ordered locus">sce7744</name>
</gene>
<dbReference type="EMBL" id="AM746676">
    <property type="protein sequence ID" value="CAN97913.1"/>
    <property type="molecule type" value="Genomic_DNA"/>
</dbReference>
<evidence type="ECO:0000256" key="2">
    <source>
        <dbReference type="SAM" id="SignalP"/>
    </source>
</evidence>
<accession>A9FAK4</accession>
<proteinExistence type="predicted"/>